<reference evidence="3" key="1">
    <citation type="submission" date="2023-03" db="EMBL/GenBank/DDBJ databases">
        <title>Chromosome-scale reference genome and RAD-based genetic map of yellow starthistle (Centaurea solstitialis) reveal putative structural variation and QTLs associated with invader traits.</title>
        <authorList>
            <person name="Reatini B."/>
            <person name="Cang F.A."/>
            <person name="Jiang Q."/>
            <person name="Mckibben M.T.W."/>
            <person name="Barker M.S."/>
            <person name="Rieseberg L.H."/>
            <person name="Dlugosch K.M."/>
        </authorList>
    </citation>
    <scope>NUCLEOTIDE SEQUENCE</scope>
    <source>
        <strain evidence="3">CAN-66</strain>
        <tissue evidence="3">Leaf</tissue>
    </source>
</reference>
<name>A0AA38T4A2_9ASTR</name>
<proteinExistence type="predicted"/>
<dbReference type="EMBL" id="JARYMX010000005">
    <property type="protein sequence ID" value="KAJ9548231.1"/>
    <property type="molecule type" value="Genomic_DNA"/>
</dbReference>
<evidence type="ECO:0000313" key="3">
    <source>
        <dbReference type="EMBL" id="KAJ9548231.1"/>
    </source>
</evidence>
<dbReference type="Proteomes" id="UP001172457">
    <property type="component" value="Chromosome 5"/>
</dbReference>
<dbReference type="SMART" id="SM00343">
    <property type="entry name" value="ZnF_C2HC"/>
    <property type="match status" value="2"/>
</dbReference>
<protein>
    <recommendedName>
        <fullName evidence="2">CCHC-type domain-containing protein</fullName>
    </recommendedName>
</protein>
<comment type="caution">
    <text evidence="3">The sequence shown here is derived from an EMBL/GenBank/DDBJ whole genome shotgun (WGS) entry which is preliminary data.</text>
</comment>
<dbReference type="InterPro" id="IPR036875">
    <property type="entry name" value="Znf_CCHC_sf"/>
</dbReference>
<dbReference type="InterPro" id="IPR056924">
    <property type="entry name" value="SH3_Tf2-1"/>
</dbReference>
<dbReference type="AlphaFoldDB" id="A0AA38T4A2"/>
<evidence type="ECO:0000259" key="2">
    <source>
        <dbReference type="PROSITE" id="PS50158"/>
    </source>
</evidence>
<dbReference type="GO" id="GO:0008270">
    <property type="term" value="F:zinc ion binding"/>
    <property type="evidence" value="ECO:0007669"/>
    <property type="project" value="UniProtKB-KW"/>
</dbReference>
<dbReference type="PANTHER" id="PTHR46148:SF57">
    <property type="entry name" value="OS12G0499874 PROTEIN"/>
    <property type="match status" value="1"/>
</dbReference>
<dbReference type="PROSITE" id="PS50158">
    <property type="entry name" value="ZF_CCHC"/>
    <property type="match status" value="1"/>
</dbReference>
<dbReference type="GO" id="GO:0003676">
    <property type="term" value="F:nucleic acid binding"/>
    <property type="evidence" value="ECO:0007669"/>
    <property type="project" value="InterPro"/>
</dbReference>
<dbReference type="Pfam" id="PF24626">
    <property type="entry name" value="SH3_Tf2-1"/>
    <property type="match status" value="1"/>
</dbReference>
<dbReference type="SUPFAM" id="SSF57756">
    <property type="entry name" value="Retrovirus zinc finger-like domains"/>
    <property type="match status" value="1"/>
</dbReference>
<accession>A0AA38T4A2</accession>
<sequence length="598" mass="68263">MLRMVNTRRNQGSEEPETPDLRDVIASEVTETLQQILPGLFAQMKDEILQVVYQRIDTAFTARGRRMGAVARLKAKPSHSRTSWRVSRHTLRDRRIPLLVLDGSRPSRELSTPVVVRRGRRFSLRQTCYATQFAPRIEKERITAEFLKLTQTTATVNEITDQFLKKSLFCPDYVSNEAMKMYCYRGVLRPEIREFVATAMCKSFGEMVEIARAWELYLEEQQQGKRKAEQTQVPSKKFKCQRFDSRKMFSGCPKCGKNHQGECRPPKPVCFKCGKPGHKSRECGVAPRTCFHCFKPRHIKPNCPLLAEAPVVAPAPATLRITDGSSGKKSVPATTRGRAFQMTAEEAQAAPDVVTGKLRRSRLEEKNQNTGNLEARLQGCPRPEELCLLWKAVAGMTLNAHFLAIRESFTSEKLADLYMKEWQLDTYLPLAEFSYNNSFHLSIGMPPYEMLYGRKCRTPICWGESRQKSYADRRRSDLEFQVGDRVLLKVSPLKGVIRFRKRGKLGPRCIEPFTVLAHVGNVAYRLELPEVLGQIHDTFHVSQLRKCLADETAHVPLDDIQVDESLNYIERPVVVLDRKVKRGNNDRDRDRESAVAAS</sequence>
<evidence type="ECO:0000313" key="4">
    <source>
        <dbReference type="Proteomes" id="UP001172457"/>
    </source>
</evidence>
<organism evidence="3 4">
    <name type="scientific">Centaurea solstitialis</name>
    <name type="common">yellow star-thistle</name>
    <dbReference type="NCBI Taxonomy" id="347529"/>
    <lineage>
        <taxon>Eukaryota</taxon>
        <taxon>Viridiplantae</taxon>
        <taxon>Streptophyta</taxon>
        <taxon>Embryophyta</taxon>
        <taxon>Tracheophyta</taxon>
        <taxon>Spermatophyta</taxon>
        <taxon>Magnoliopsida</taxon>
        <taxon>eudicotyledons</taxon>
        <taxon>Gunneridae</taxon>
        <taxon>Pentapetalae</taxon>
        <taxon>asterids</taxon>
        <taxon>campanulids</taxon>
        <taxon>Asterales</taxon>
        <taxon>Asteraceae</taxon>
        <taxon>Carduoideae</taxon>
        <taxon>Cardueae</taxon>
        <taxon>Centaureinae</taxon>
        <taxon>Centaurea</taxon>
    </lineage>
</organism>
<dbReference type="Gene3D" id="4.10.60.10">
    <property type="entry name" value="Zinc finger, CCHC-type"/>
    <property type="match status" value="1"/>
</dbReference>
<keyword evidence="1" id="KW-0479">Metal-binding</keyword>
<dbReference type="Gene3D" id="3.30.420.10">
    <property type="entry name" value="Ribonuclease H-like superfamily/Ribonuclease H"/>
    <property type="match status" value="1"/>
</dbReference>
<gene>
    <name evidence="3" type="ORF">OSB04_020774</name>
</gene>
<feature type="domain" description="CCHC-type" evidence="2">
    <location>
        <begin position="270"/>
        <end position="283"/>
    </location>
</feature>
<dbReference type="Pfam" id="PF00098">
    <property type="entry name" value="zf-CCHC"/>
    <property type="match status" value="1"/>
</dbReference>
<dbReference type="PANTHER" id="PTHR46148">
    <property type="entry name" value="CHROMO DOMAIN-CONTAINING PROTEIN"/>
    <property type="match status" value="1"/>
</dbReference>
<evidence type="ECO:0000256" key="1">
    <source>
        <dbReference type="PROSITE-ProRule" id="PRU00047"/>
    </source>
</evidence>
<keyword evidence="1" id="KW-0863">Zinc-finger</keyword>
<dbReference type="InterPro" id="IPR001878">
    <property type="entry name" value="Znf_CCHC"/>
</dbReference>
<keyword evidence="4" id="KW-1185">Reference proteome</keyword>
<dbReference type="InterPro" id="IPR036397">
    <property type="entry name" value="RNaseH_sf"/>
</dbReference>
<keyword evidence="1" id="KW-0862">Zinc</keyword>